<comment type="caution">
    <text evidence="3">The sequence shown here is derived from an EMBL/GenBank/DDBJ whole genome shotgun (WGS) entry which is preliminary data.</text>
</comment>
<dbReference type="InterPro" id="IPR000014">
    <property type="entry name" value="PAS"/>
</dbReference>
<organism evidence="3 4">
    <name type="scientific">Actinoplanes palleronii</name>
    <dbReference type="NCBI Taxonomy" id="113570"/>
    <lineage>
        <taxon>Bacteria</taxon>
        <taxon>Bacillati</taxon>
        <taxon>Actinomycetota</taxon>
        <taxon>Actinomycetes</taxon>
        <taxon>Micromonosporales</taxon>
        <taxon>Micromonosporaceae</taxon>
        <taxon>Actinoplanes</taxon>
    </lineage>
</organism>
<evidence type="ECO:0000259" key="2">
    <source>
        <dbReference type="PROSITE" id="PS50112"/>
    </source>
</evidence>
<dbReference type="InterPro" id="IPR035965">
    <property type="entry name" value="PAS-like_dom_sf"/>
</dbReference>
<sequence>MKNLPDRADGAIDNFVEPGPAVGHMVVVCLAVAAVTVLAVTDIVFGVDNAAVGLLAVGPCLSAVAAGTRAVAAVGGYALLWSIGLTWGACEAMISAHCVQSGVALVGATVLSVIVAHRRQVLQAAAAKAEAGHRMLAAVVECSDDAVIAMSLEATIESWNSGAQRMFGYRADEVIGANIAIITPRAGMASLPDLFRCRAG</sequence>
<feature type="transmembrane region" description="Helical" evidence="1">
    <location>
        <begin position="52"/>
        <end position="80"/>
    </location>
</feature>
<dbReference type="Proteomes" id="UP000624709">
    <property type="component" value="Unassembled WGS sequence"/>
</dbReference>
<dbReference type="SMART" id="SM00091">
    <property type="entry name" value="PAS"/>
    <property type="match status" value="1"/>
</dbReference>
<dbReference type="SUPFAM" id="SSF55785">
    <property type="entry name" value="PYP-like sensor domain (PAS domain)"/>
    <property type="match status" value="1"/>
</dbReference>
<feature type="transmembrane region" description="Helical" evidence="1">
    <location>
        <begin position="92"/>
        <end position="116"/>
    </location>
</feature>
<feature type="domain" description="PAS" evidence="2">
    <location>
        <begin position="132"/>
        <end position="184"/>
    </location>
</feature>
<keyword evidence="1" id="KW-1133">Transmembrane helix</keyword>
<evidence type="ECO:0000313" key="3">
    <source>
        <dbReference type="EMBL" id="GIE73688.1"/>
    </source>
</evidence>
<dbReference type="EMBL" id="BOMS01000185">
    <property type="protein sequence ID" value="GIE73688.1"/>
    <property type="molecule type" value="Genomic_DNA"/>
</dbReference>
<keyword evidence="1" id="KW-0472">Membrane</keyword>
<evidence type="ECO:0000313" key="4">
    <source>
        <dbReference type="Proteomes" id="UP000624709"/>
    </source>
</evidence>
<reference evidence="3 4" key="1">
    <citation type="submission" date="2021-01" db="EMBL/GenBank/DDBJ databases">
        <title>Whole genome shotgun sequence of Actinoplanes palleronii NBRC 14916.</title>
        <authorList>
            <person name="Komaki H."/>
            <person name="Tamura T."/>
        </authorList>
    </citation>
    <scope>NUCLEOTIDE SEQUENCE [LARGE SCALE GENOMIC DNA]</scope>
    <source>
        <strain evidence="3 4">NBRC 14916</strain>
    </source>
</reference>
<proteinExistence type="predicted"/>
<dbReference type="Pfam" id="PF00989">
    <property type="entry name" value="PAS"/>
    <property type="match status" value="1"/>
</dbReference>
<keyword evidence="4" id="KW-1185">Reference proteome</keyword>
<accession>A0ABQ4BSM7</accession>
<keyword evidence="1" id="KW-0812">Transmembrane</keyword>
<dbReference type="Gene3D" id="3.30.450.20">
    <property type="entry name" value="PAS domain"/>
    <property type="match status" value="1"/>
</dbReference>
<dbReference type="RefSeq" id="WP_203831247.1">
    <property type="nucleotide sequence ID" value="NZ_BAAATY010000074.1"/>
</dbReference>
<dbReference type="PROSITE" id="PS50112">
    <property type="entry name" value="PAS"/>
    <property type="match status" value="1"/>
</dbReference>
<evidence type="ECO:0000256" key="1">
    <source>
        <dbReference type="SAM" id="Phobius"/>
    </source>
</evidence>
<name>A0ABQ4BSM7_9ACTN</name>
<feature type="transmembrane region" description="Helical" evidence="1">
    <location>
        <begin position="22"/>
        <end position="45"/>
    </location>
</feature>
<dbReference type="NCBIfam" id="TIGR00229">
    <property type="entry name" value="sensory_box"/>
    <property type="match status" value="1"/>
</dbReference>
<dbReference type="InterPro" id="IPR013767">
    <property type="entry name" value="PAS_fold"/>
</dbReference>
<gene>
    <name evidence="3" type="ORF">Apa02nite_097960</name>
</gene>
<dbReference type="CDD" id="cd00130">
    <property type="entry name" value="PAS"/>
    <property type="match status" value="1"/>
</dbReference>
<protein>
    <recommendedName>
        <fullName evidence="2">PAS domain-containing protein</fullName>
    </recommendedName>
</protein>